<keyword evidence="6 10" id="KW-0067">ATP-binding</keyword>
<proteinExistence type="inferred from homology"/>
<dbReference type="STRING" id="27349.A0A0L6UUV9"/>
<comment type="caution">
    <text evidence="11">The sequence shown here is derived from an EMBL/GenBank/DDBJ whole genome shotgun (WGS) entry which is preliminary data.</text>
</comment>
<dbReference type="OrthoDB" id="15808at2759"/>
<dbReference type="EMBL" id="LAVV01008635">
    <property type="protein sequence ID" value="KNZ52308.1"/>
    <property type="molecule type" value="Genomic_DNA"/>
</dbReference>
<keyword evidence="4 10" id="KW-0436">Ligase</keyword>
<evidence type="ECO:0000256" key="8">
    <source>
        <dbReference type="ARBA" id="ARBA00023146"/>
    </source>
</evidence>
<dbReference type="InterPro" id="IPR002305">
    <property type="entry name" value="aa-tRNA-synth_Ic"/>
</dbReference>
<dbReference type="PANTHER" id="PTHR43766">
    <property type="entry name" value="TRYPTOPHAN--TRNA LIGASE, MITOCHONDRIAL"/>
    <property type="match status" value="1"/>
</dbReference>
<accession>A0A0L6UUV9</accession>
<dbReference type="AlphaFoldDB" id="A0A0L6UUV9"/>
<organism evidence="11 12">
    <name type="scientific">Puccinia sorghi</name>
    <dbReference type="NCBI Taxonomy" id="27349"/>
    <lineage>
        <taxon>Eukaryota</taxon>
        <taxon>Fungi</taxon>
        <taxon>Dikarya</taxon>
        <taxon>Basidiomycota</taxon>
        <taxon>Pucciniomycotina</taxon>
        <taxon>Pucciniomycetes</taxon>
        <taxon>Pucciniales</taxon>
        <taxon>Pucciniaceae</taxon>
        <taxon>Puccinia</taxon>
    </lineage>
</organism>
<keyword evidence="8 10" id="KW-0030">Aminoacyl-tRNA synthetase</keyword>
<name>A0A0L6UUV9_9BASI</name>
<dbReference type="GO" id="GO:0004830">
    <property type="term" value="F:tryptophan-tRNA ligase activity"/>
    <property type="evidence" value="ECO:0007669"/>
    <property type="project" value="UniProtKB-EC"/>
</dbReference>
<evidence type="ECO:0000256" key="3">
    <source>
        <dbReference type="ARBA" id="ARBA00013161"/>
    </source>
</evidence>
<evidence type="ECO:0000256" key="7">
    <source>
        <dbReference type="ARBA" id="ARBA00022917"/>
    </source>
</evidence>
<dbReference type="SUPFAM" id="SSF52374">
    <property type="entry name" value="Nucleotidylyl transferase"/>
    <property type="match status" value="1"/>
</dbReference>
<evidence type="ECO:0000313" key="11">
    <source>
        <dbReference type="EMBL" id="KNZ52308.1"/>
    </source>
</evidence>
<feature type="non-terminal residue" evidence="11">
    <location>
        <position position="1"/>
    </location>
</feature>
<evidence type="ECO:0000313" key="12">
    <source>
        <dbReference type="Proteomes" id="UP000037035"/>
    </source>
</evidence>
<evidence type="ECO:0000256" key="9">
    <source>
        <dbReference type="ARBA" id="ARBA00030268"/>
    </source>
</evidence>
<sequence>AQLATSKNSNSITEVDESMLHLGLLAYPVLQSADILLYKANQVPIGDDQTQHLELTKALAKSLNNLTDNHLLFPLPQGIYSRQSKIQNLRDPRQKMSKSHVSSMSKILITDDSGTMLRKIRSAVTDSQEGITYDVAGRPGMSNLLAIYAGISGEEISRVEARFRNKTVLDLKNELADLLVEHFRPFQSRFNHLRHDPQHVHHVFLNGAQSAARVANRSLNQVKHLLGLD</sequence>
<evidence type="ECO:0000256" key="4">
    <source>
        <dbReference type="ARBA" id="ARBA00022598"/>
    </source>
</evidence>
<evidence type="ECO:0000256" key="2">
    <source>
        <dbReference type="ARBA" id="ARBA00005594"/>
    </source>
</evidence>
<protein>
    <recommendedName>
        <fullName evidence="3">tryptophan--tRNA ligase</fullName>
        <ecNumber evidence="3">6.1.1.2</ecNumber>
    </recommendedName>
    <alternativeName>
        <fullName evidence="9">Tryptophanyl-tRNA synthetase</fullName>
    </alternativeName>
</protein>
<gene>
    <name evidence="11" type="ORF">VP01_361g1</name>
</gene>
<dbReference type="GO" id="GO:0005524">
    <property type="term" value="F:ATP binding"/>
    <property type="evidence" value="ECO:0007669"/>
    <property type="project" value="UniProtKB-KW"/>
</dbReference>
<evidence type="ECO:0000256" key="10">
    <source>
        <dbReference type="RuleBase" id="RU363036"/>
    </source>
</evidence>
<dbReference type="InterPro" id="IPR050203">
    <property type="entry name" value="Trp-tRNA_synthetase"/>
</dbReference>
<dbReference type="InterPro" id="IPR002306">
    <property type="entry name" value="Trp-tRNA-ligase"/>
</dbReference>
<keyword evidence="7 10" id="KW-0648">Protein biosynthesis</keyword>
<dbReference type="InterPro" id="IPR014729">
    <property type="entry name" value="Rossmann-like_a/b/a_fold"/>
</dbReference>
<dbReference type="VEuPathDB" id="FungiDB:VP01_361g1"/>
<evidence type="ECO:0000256" key="6">
    <source>
        <dbReference type="ARBA" id="ARBA00022840"/>
    </source>
</evidence>
<reference evidence="11 12" key="1">
    <citation type="submission" date="2015-08" db="EMBL/GenBank/DDBJ databases">
        <title>Next Generation Sequencing and Analysis of the Genome of Puccinia sorghi L Schw, the Causal Agent of Maize Common Rust.</title>
        <authorList>
            <person name="Rochi L."/>
            <person name="Burguener G."/>
            <person name="Darino M."/>
            <person name="Turjanski A."/>
            <person name="Kreff E."/>
            <person name="Dieguez M.J."/>
            <person name="Sacco F."/>
        </authorList>
    </citation>
    <scope>NUCLEOTIDE SEQUENCE [LARGE SCALE GENOMIC DNA]</scope>
    <source>
        <strain evidence="11 12">RO10H11247</strain>
    </source>
</reference>
<dbReference type="PANTHER" id="PTHR43766:SF1">
    <property type="entry name" value="TRYPTOPHAN--TRNA LIGASE, MITOCHONDRIAL"/>
    <property type="match status" value="1"/>
</dbReference>
<dbReference type="Pfam" id="PF00579">
    <property type="entry name" value="tRNA-synt_1b"/>
    <property type="match status" value="1"/>
</dbReference>
<dbReference type="EC" id="6.1.1.2" evidence="3"/>
<comment type="similarity">
    <text evidence="2 10">Belongs to the class-I aminoacyl-tRNA synthetase family.</text>
</comment>
<keyword evidence="12" id="KW-1185">Reference proteome</keyword>
<evidence type="ECO:0000256" key="1">
    <source>
        <dbReference type="ARBA" id="ARBA00004173"/>
    </source>
</evidence>
<dbReference type="GO" id="GO:0070183">
    <property type="term" value="P:mitochondrial tryptophanyl-tRNA aminoacylation"/>
    <property type="evidence" value="ECO:0007669"/>
    <property type="project" value="TreeGrafter"/>
</dbReference>
<dbReference type="Gene3D" id="3.40.50.620">
    <property type="entry name" value="HUPs"/>
    <property type="match status" value="1"/>
</dbReference>
<dbReference type="GO" id="GO:0005759">
    <property type="term" value="C:mitochondrial matrix"/>
    <property type="evidence" value="ECO:0007669"/>
    <property type="project" value="TreeGrafter"/>
</dbReference>
<dbReference type="FunFam" id="1.10.240.10:FF:000002">
    <property type="entry name" value="Tryptophan--tRNA ligase"/>
    <property type="match status" value="1"/>
</dbReference>
<dbReference type="PRINTS" id="PR01039">
    <property type="entry name" value="TRNASYNTHTRP"/>
</dbReference>
<keyword evidence="5 10" id="KW-0547">Nucleotide-binding</keyword>
<evidence type="ECO:0000256" key="5">
    <source>
        <dbReference type="ARBA" id="ARBA00022741"/>
    </source>
</evidence>
<comment type="subcellular location">
    <subcellularLocation>
        <location evidence="1">Mitochondrion</location>
    </subcellularLocation>
</comment>
<dbReference type="Proteomes" id="UP000037035">
    <property type="component" value="Unassembled WGS sequence"/>
</dbReference>
<dbReference type="Gene3D" id="1.10.240.10">
    <property type="entry name" value="Tyrosyl-Transfer RNA Synthetase"/>
    <property type="match status" value="1"/>
</dbReference>